<dbReference type="GO" id="GO:0005886">
    <property type="term" value="C:plasma membrane"/>
    <property type="evidence" value="ECO:0007669"/>
    <property type="project" value="TreeGrafter"/>
</dbReference>
<name>A0A9J6CGR7_POLVA</name>
<comment type="catalytic activity">
    <reaction evidence="1 7">
        <text>Hydrolysis of terminal non-reducing N-acetyl-D-hexosamine residues in N-acetyl-beta-D-hexosaminides.</text>
        <dbReference type="EC" id="3.2.1.52"/>
    </reaction>
</comment>
<dbReference type="InterPro" id="IPR029019">
    <property type="entry name" value="HEX_eukaryotic_N"/>
</dbReference>
<dbReference type="Proteomes" id="UP001107558">
    <property type="component" value="Chromosome 1"/>
</dbReference>
<feature type="domain" description="Beta-hexosaminidase eukaryotic type N-terminal" evidence="11">
    <location>
        <begin position="67"/>
        <end position="185"/>
    </location>
</feature>
<dbReference type="SUPFAM" id="SSF55545">
    <property type="entry name" value="beta-N-acetylhexosaminidase-like domain"/>
    <property type="match status" value="1"/>
</dbReference>
<evidence type="ECO:0000256" key="7">
    <source>
        <dbReference type="PIRNR" id="PIRNR001093"/>
    </source>
</evidence>
<evidence type="ECO:0000256" key="4">
    <source>
        <dbReference type="ARBA" id="ARBA00022801"/>
    </source>
</evidence>
<protein>
    <recommendedName>
        <fullName evidence="7">Beta-hexosaminidase</fullName>
        <ecNumber evidence="7">3.2.1.52</ecNumber>
    </recommendedName>
</protein>
<dbReference type="Pfam" id="PF00728">
    <property type="entry name" value="Glyco_hydro_20"/>
    <property type="match status" value="1"/>
</dbReference>
<comment type="similarity">
    <text evidence="2 7">Belongs to the glycosyl hydrolase 20 family.</text>
</comment>
<evidence type="ECO:0000259" key="10">
    <source>
        <dbReference type="Pfam" id="PF00728"/>
    </source>
</evidence>
<dbReference type="Gene3D" id="3.30.379.10">
    <property type="entry name" value="Chitobiase/beta-hexosaminidase domain 2-like"/>
    <property type="match status" value="1"/>
</dbReference>
<evidence type="ECO:0000256" key="5">
    <source>
        <dbReference type="ARBA" id="ARBA00023180"/>
    </source>
</evidence>
<evidence type="ECO:0000256" key="3">
    <source>
        <dbReference type="ARBA" id="ARBA00022729"/>
    </source>
</evidence>
<keyword evidence="5" id="KW-0325">Glycoprotein</keyword>
<dbReference type="InterPro" id="IPR017853">
    <property type="entry name" value="GH"/>
</dbReference>
<accession>A0A9J6CGR7</accession>
<evidence type="ECO:0000313" key="12">
    <source>
        <dbReference type="EMBL" id="KAG5681024.1"/>
    </source>
</evidence>
<dbReference type="EC" id="3.2.1.52" evidence="7"/>
<keyword evidence="4 7" id="KW-0378">Hydrolase</keyword>
<gene>
    <name evidence="12" type="ORF">PVAND_010490</name>
</gene>
<dbReference type="InterPro" id="IPR029018">
    <property type="entry name" value="Hex-like_dom2"/>
</dbReference>
<dbReference type="GO" id="GO:0005975">
    <property type="term" value="P:carbohydrate metabolic process"/>
    <property type="evidence" value="ECO:0007669"/>
    <property type="project" value="InterPro"/>
</dbReference>
<evidence type="ECO:0000256" key="6">
    <source>
        <dbReference type="ARBA" id="ARBA00023295"/>
    </source>
</evidence>
<evidence type="ECO:0000313" key="13">
    <source>
        <dbReference type="Proteomes" id="UP001107558"/>
    </source>
</evidence>
<dbReference type="FunFam" id="3.20.20.80:FF:000063">
    <property type="entry name" value="Beta-hexosaminidase"/>
    <property type="match status" value="1"/>
</dbReference>
<dbReference type="PANTHER" id="PTHR22600:SF26">
    <property type="entry name" value="BETA-N-ACETYLHEXOSAMINIDASE"/>
    <property type="match status" value="1"/>
</dbReference>
<organism evidence="12 13">
    <name type="scientific">Polypedilum vanderplanki</name>
    <name type="common">Sleeping chironomid midge</name>
    <dbReference type="NCBI Taxonomy" id="319348"/>
    <lineage>
        <taxon>Eukaryota</taxon>
        <taxon>Metazoa</taxon>
        <taxon>Ecdysozoa</taxon>
        <taxon>Arthropoda</taxon>
        <taxon>Hexapoda</taxon>
        <taxon>Insecta</taxon>
        <taxon>Pterygota</taxon>
        <taxon>Neoptera</taxon>
        <taxon>Endopterygota</taxon>
        <taxon>Diptera</taxon>
        <taxon>Nematocera</taxon>
        <taxon>Chironomoidea</taxon>
        <taxon>Chironomidae</taxon>
        <taxon>Chironominae</taxon>
        <taxon>Polypedilum</taxon>
        <taxon>Polypedilum</taxon>
    </lineage>
</organism>
<sequence length="595" mass="68444">MFRLLLLYGFTLLSFIGLSLAQLEPSWGYKCEHNNCKKVELTADNKKTAVSLSVCRLYCNLDAIGTLWPKPTGIVQIGNDVVKISPNEITFKTESFKREPAYWSMATERFIAMQKKKLPFKYSIRSGGKSLIIEVTVESDDMVFTLDTYEGYKLKISENNDGVHAVITAKNFYGARNALESLSQLIVYDNIRNEILAVAAVEIEDEPKFKYRGILLDTSRNYFSIDSIKRTIEGMAMVKLNTFHWHITDSHSFPLVVKSQPELSKLGAYSPEKMYTPEDVEEVVRFAKARGIRVLPEFDAPAHVGEGWQHKDLTTCFNAQPWKDYCVEAPCGQLDPSKDEVYNVLEDIYREMIEHFQYPDIFHMGGDEVSVSCWNSSSSLQNWMIAKGWNLNESDFMKLWGYFQNNALERLDKANFKKVPIILWTSRLTEEPFLSQYLNNQRYIIQIWTKGDDPQVQTILEKGFKMIVSNYDALYLDCGFGAWVTEGNNWCSPYIGWQKIYDNRMETIAGSYVNQVYGAEAALWTEQVDEWTLDARLWPRVSAMAERLWSNPEDGWRAAESRMLVNRKRLVDIGGLSAERLQPEWCLQNEGDCPI</sequence>
<dbReference type="PANTHER" id="PTHR22600">
    <property type="entry name" value="BETA-HEXOSAMINIDASE"/>
    <property type="match status" value="1"/>
</dbReference>
<dbReference type="GO" id="GO:0016231">
    <property type="term" value="F:beta-N-acetylglucosaminidase activity"/>
    <property type="evidence" value="ECO:0007669"/>
    <property type="project" value="TreeGrafter"/>
</dbReference>
<dbReference type="EMBL" id="JADBJN010000001">
    <property type="protein sequence ID" value="KAG5681024.1"/>
    <property type="molecule type" value="Genomic_DNA"/>
</dbReference>
<comment type="caution">
    <text evidence="12">The sequence shown here is derived from an EMBL/GenBank/DDBJ whole genome shotgun (WGS) entry which is preliminary data.</text>
</comment>
<keyword evidence="13" id="KW-1185">Reference proteome</keyword>
<keyword evidence="6 7" id="KW-0326">Glycosidase</keyword>
<dbReference type="CDD" id="cd06562">
    <property type="entry name" value="GH20_HexA_HexB-like"/>
    <property type="match status" value="1"/>
</dbReference>
<dbReference type="InterPro" id="IPR025705">
    <property type="entry name" value="Beta_hexosaminidase_sua/sub"/>
</dbReference>
<dbReference type="OrthoDB" id="428480at2759"/>
<proteinExistence type="inferred from homology"/>
<evidence type="ECO:0000259" key="11">
    <source>
        <dbReference type="Pfam" id="PF14845"/>
    </source>
</evidence>
<evidence type="ECO:0000256" key="8">
    <source>
        <dbReference type="PIRSR" id="PIRSR001093-1"/>
    </source>
</evidence>
<evidence type="ECO:0000256" key="2">
    <source>
        <dbReference type="ARBA" id="ARBA00006285"/>
    </source>
</evidence>
<dbReference type="SUPFAM" id="SSF51445">
    <property type="entry name" value="(Trans)glycosidases"/>
    <property type="match status" value="1"/>
</dbReference>
<keyword evidence="3 9" id="KW-0732">Signal</keyword>
<dbReference type="PIRSF" id="PIRSF001093">
    <property type="entry name" value="B-hxosamndse_ab_euk"/>
    <property type="match status" value="1"/>
</dbReference>
<dbReference type="Gene3D" id="3.20.20.80">
    <property type="entry name" value="Glycosidases"/>
    <property type="match status" value="1"/>
</dbReference>
<feature type="chain" id="PRO_5039952236" description="Beta-hexosaminidase" evidence="9">
    <location>
        <begin position="22"/>
        <end position="595"/>
    </location>
</feature>
<dbReference type="PRINTS" id="PR00738">
    <property type="entry name" value="GLHYDRLASE20"/>
</dbReference>
<dbReference type="GO" id="GO:0030203">
    <property type="term" value="P:glycosaminoglycan metabolic process"/>
    <property type="evidence" value="ECO:0007669"/>
    <property type="project" value="TreeGrafter"/>
</dbReference>
<feature type="signal peptide" evidence="9">
    <location>
        <begin position="1"/>
        <end position="21"/>
    </location>
</feature>
<feature type="domain" description="Glycoside hydrolase family 20 catalytic" evidence="10">
    <location>
        <begin position="209"/>
        <end position="551"/>
    </location>
</feature>
<reference evidence="12" key="1">
    <citation type="submission" date="2021-03" db="EMBL/GenBank/DDBJ databases">
        <title>Chromosome level genome of the anhydrobiotic midge Polypedilum vanderplanki.</title>
        <authorList>
            <person name="Yoshida Y."/>
            <person name="Kikawada T."/>
            <person name="Gusev O."/>
        </authorList>
    </citation>
    <scope>NUCLEOTIDE SEQUENCE</scope>
    <source>
        <strain evidence="12">NIAS01</strain>
        <tissue evidence="12">Whole body or cell culture</tissue>
    </source>
</reference>
<dbReference type="AlphaFoldDB" id="A0A9J6CGR7"/>
<evidence type="ECO:0000256" key="1">
    <source>
        <dbReference type="ARBA" id="ARBA00001231"/>
    </source>
</evidence>
<feature type="active site" description="Proton donor" evidence="8">
    <location>
        <position position="368"/>
    </location>
</feature>
<dbReference type="InterPro" id="IPR015883">
    <property type="entry name" value="Glyco_hydro_20_cat"/>
</dbReference>
<dbReference type="Pfam" id="PF14845">
    <property type="entry name" value="Glycohydro_20b2"/>
    <property type="match status" value="1"/>
</dbReference>
<evidence type="ECO:0000256" key="9">
    <source>
        <dbReference type="SAM" id="SignalP"/>
    </source>
</evidence>